<dbReference type="AlphaFoldDB" id="A0A1L6T9U6"/>
<dbReference type="OrthoDB" id="9837394at2"/>
<reference evidence="1 2" key="1">
    <citation type="journal article" date="2014" name="Genome Announc.">
        <title>Comparative Genome Analysis of Two Isolates of the Fish Pathogen Piscirickettsia salmonis from Different Hosts Reveals Major Differences in Virulence-Associated Secretion Systems.</title>
        <authorList>
            <person name="Bohle H."/>
            <person name="Henriquez P."/>
            <person name="Grothusen H."/>
            <person name="Navas E."/>
            <person name="Sandoval A."/>
            <person name="Bustamante F."/>
            <person name="Bustos P."/>
            <person name="Mancilla M."/>
        </authorList>
    </citation>
    <scope>NUCLEOTIDE SEQUENCE [LARGE SCALE GENOMIC DNA]</scope>
    <source>
        <strain evidence="2">B1-32597</strain>
    </source>
</reference>
<proteinExistence type="predicted"/>
<gene>
    <name evidence="1" type="ORF">KU39_774</name>
</gene>
<dbReference type="RefSeq" id="WP_027243012.1">
    <property type="nucleotide sequence ID" value="NZ_CP012508.1"/>
</dbReference>
<accession>A0A1L6T9U6</accession>
<dbReference type="EMBL" id="CP012508">
    <property type="protein sequence ID" value="ALB21958.1"/>
    <property type="molecule type" value="Genomic_DNA"/>
</dbReference>
<dbReference type="Proteomes" id="UP000029558">
    <property type="component" value="Chromosome"/>
</dbReference>
<evidence type="ECO:0000313" key="2">
    <source>
        <dbReference type="Proteomes" id="UP000029558"/>
    </source>
</evidence>
<protein>
    <submittedName>
        <fullName evidence="1">Membrane protein</fullName>
    </submittedName>
</protein>
<evidence type="ECO:0000313" key="1">
    <source>
        <dbReference type="EMBL" id="ALB21958.1"/>
    </source>
</evidence>
<sequence length="545" mass="62829">MFFTVSYFFDRYGVTSQLEHAPGQIAALVLSVKNKLHGFLSSDFNKNMKEGLKLPLVSFCDFYKKYNKNISIKSSFRMIFFYNTAFFFIMFQFNFIKNSINDDSENLKFILSCIGALANPMFKLSYGVSLGIINLCAIAKYMYQRDILAENNLESEQTIKDYIKSMINIFAFSNISMHTQEYLQNKILSYFFGQDSLTTQMTSFVSSALLSGYLFIYLSLSYENSSPDHKLTQLSKANGSAWAIGSSYQALFTIFDRCLPRPLAFAMQNVLYEFYVFSVLLNSQVSYGERSINIFKPALLGQKYIAQLVKTIASYCANPKKEPRRLVEMILKLSARILNVFAQLVPKSPTIINAPFYQLTTEYKKQILKGEGWMQWLSCWGAPQISLACLKLIYRLGINGSKSVKFLANIDEGDLKHVIDEFQNVAKNFKQQKDYLDLLGCDEKDINFIENDFDDHVIIESLEEKNNSKLNKILLNWLLCIEDRPLQSWELVGNERVLQEDSLTDDYVMVDERCNGQLFHQHCHQYRSDNKNLNNSNMQCDLNIL</sequence>
<organism evidence="1 2">
    <name type="scientific">Piscirickettsia salmonis</name>
    <dbReference type="NCBI Taxonomy" id="1238"/>
    <lineage>
        <taxon>Bacteria</taxon>
        <taxon>Pseudomonadati</taxon>
        <taxon>Pseudomonadota</taxon>
        <taxon>Gammaproteobacteria</taxon>
        <taxon>Thiotrichales</taxon>
        <taxon>Piscirickettsiaceae</taxon>
        <taxon>Piscirickettsia</taxon>
    </lineage>
</organism>
<name>A0A1L6T9U6_PISSA</name>